<dbReference type="AlphaFoldDB" id="A0A672K582"/>
<organism evidence="2 3">
    <name type="scientific">Sinocyclocheilus grahami</name>
    <name type="common">Dianchi golden-line fish</name>
    <name type="synonym">Barbus grahami</name>
    <dbReference type="NCBI Taxonomy" id="75366"/>
    <lineage>
        <taxon>Eukaryota</taxon>
        <taxon>Metazoa</taxon>
        <taxon>Chordata</taxon>
        <taxon>Craniata</taxon>
        <taxon>Vertebrata</taxon>
        <taxon>Euteleostomi</taxon>
        <taxon>Actinopterygii</taxon>
        <taxon>Neopterygii</taxon>
        <taxon>Teleostei</taxon>
        <taxon>Ostariophysi</taxon>
        <taxon>Cypriniformes</taxon>
        <taxon>Cyprinidae</taxon>
        <taxon>Cyprininae</taxon>
        <taxon>Sinocyclocheilus</taxon>
    </lineage>
</organism>
<feature type="region of interest" description="Disordered" evidence="1">
    <location>
        <begin position="108"/>
        <end position="135"/>
    </location>
</feature>
<feature type="compositionally biased region" description="Polar residues" evidence="1">
    <location>
        <begin position="111"/>
        <end position="133"/>
    </location>
</feature>
<keyword evidence="3" id="KW-1185">Reference proteome</keyword>
<accession>A0A672K582</accession>
<dbReference type="Ensembl" id="ENSSGRT00000004759.1">
    <property type="protein sequence ID" value="ENSSGRP00000004388.1"/>
    <property type="gene ID" value="ENSSGRG00000002744.1"/>
</dbReference>
<dbReference type="Proteomes" id="UP000472262">
    <property type="component" value="Unassembled WGS sequence"/>
</dbReference>
<protein>
    <submittedName>
        <fullName evidence="2">Uncharacterized protein</fullName>
    </submittedName>
</protein>
<reference evidence="2" key="1">
    <citation type="submission" date="2025-08" db="UniProtKB">
        <authorList>
            <consortium name="Ensembl"/>
        </authorList>
    </citation>
    <scope>IDENTIFICATION</scope>
</reference>
<name>A0A672K582_SINGR</name>
<proteinExistence type="predicted"/>
<evidence type="ECO:0000313" key="3">
    <source>
        <dbReference type="Proteomes" id="UP000472262"/>
    </source>
</evidence>
<evidence type="ECO:0000313" key="2">
    <source>
        <dbReference type="Ensembl" id="ENSSGRP00000004388.1"/>
    </source>
</evidence>
<reference evidence="2" key="2">
    <citation type="submission" date="2025-09" db="UniProtKB">
        <authorList>
            <consortium name="Ensembl"/>
        </authorList>
    </citation>
    <scope>IDENTIFICATION</scope>
</reference>
<dbReference type="InParanoid" id="A0A672K582"/>
<sequence length="189" mass="20897">MEVTDRIASLEHAVCNSAYVSFHLSARPMIAALPLRSTVNNGTVLPKKGGTLPSPSGSKKETKKSAYCMMGTDNKFLASDFENKNFELILQYKCLHLSLTVQIYLHRPSKRSGSSETPKSTSAVPSQSTNTPSEAKVLSDRVIRLGSQNVPPFTLPLRRCTSQLVHSLLEMPSYRSPIKSPSQYFQICY</sequence>
<evidence type="ECO:0000256" key="1">
    <source>
        <dbReference type="SAM" id="MobiDB-lite"/>
    </source>
</evidence>